<dbReference type="PROSITE" id="PS51257">
    <property type="entry name" value="PROKAR_LIPOPROTEIN"/>
    <property type="match status" value="1"/>
</dbReference>
<dbReference type="SUPFAM" id="SSF53807">
    <property type="entry name" value="Helical backbone' metal receptor"/>
    <property type="match status" value="1"/>
</dbReference>
<keyword evidence="2" id="KW-0813">Transport</keyword>
<keyword evidence="3" id="KW-0732">Signal</keyword>
<dbReference type="Gene3D" id="3.40.50.1980">
    <property type="entry name" value="Nitrogenase molybdenum iron protein domain"/>
    <property type="match status" value="1"/>
</dbReference>
<evidence type="ECO:0000256" key="3">
    <source>
        <dbReference type="ARBA" id="ARBA00022729"/>
    </source>
</evidence>
<sequence length="385" mass="43243">MEKDTTRRRLLQGLAASAFGSIAGCTARSSGDWSGTPTGSNSQNNSTGTESSSYSVSIAPVGKVKFEEVPTKWLASSSTWADMGIALGRNPPEGVWNRGFYYTQQYYDEIPGVSVDENEMVELGNAGSTEVFHEIGADLHVMDPISIVNRSKSFERPDIERVKKNVAPFFGNFIDSYDHSWHDYRYYTLYEAFGKLAEVFQQQHRYEAFAKLHEEVQQTIEANLPSKGERPSVAIMLPVGDKPEKFWPHTIDKGTNSKQWRDLKVYDALAQAGIQDYYATGGSTQIDYETLLEIDPEVIMMRTYEDYSAKKFQNTVVEFMKNHPVGSKLQAVNNGQVFRGGPFYQGPIVNLVLTERAANQLYPDAFSGVQLYDPQRVSDIVHGRF</sequence>
<gene>
    <name evidence="6" type="ORF">MUK72_18215</name>
</gene>
<dbReference type="RefSeq" id="WP_244707025.1">
    <property type="nucleotide sequence ID" value="NZ_CP095009.1"/>
</dbReference>
<evidence type="ECO:0000256" key="2">
    <source>
        <dbReference type="ARBA" id="ARBA00022448"/>
    </source>
</evidence>
<accession>A0AAX3ATJ3</accession>
<evidence type="ECO:0000259" key="5">
    <source>
        <dbReference type="Pfam" id="PF01497"/>
    </source>
</evidence>
<proteinExistence type="predicted"/>
<keyword evidence="6" id="KW-0614">Plasmid</keyword>
<dbReference type="AlphaFoldDB" id="A0AAX3ATJ3"/>
<dbReference type="EMBL" id="CP095009">
    <property type="protein sequence ID" value="UOO97413.1"/>
    <property type="molecule type" value="Genomic_DNA"/>
</dbReference>
<comment type="subcellular location">
    <subcellularLocation>
        <location evidence="1">Cell envelope</location>
    </subcellularLocation>
</comment>
<keyword evidence="7" id="KW-1185">Reference proteome</keyword>
<geneLocation type="plasmid" evidence="6 7">
    <name>unnamed4</name>
</geneLocation>
<reference evidence="6" key="1">
    <citation type="submission" date="2022-04" db="EMBL/GenBank/DDBJ databases">
        <title>Sequencing and genomic assembly of Halococcus dombrowskii.</title>
        <authorList>
            <person name="Lim S.W."/>
            <person name="MacLea K.S."/>
        </authorList>
    </citation>
    <scope>NUCLEOTIDE SEQUENCE</scope>
    <source>
        <strain evidence="6">H4</strain>
        <plasmid evidence="6">unnamed4</plasmid>
    </source>
</reference>
<feature type="region of interest" description="Disordered" evidence="4">
    <location>
        <begin position="29"/>
        <end position="54"/>
    </location>
</feature>
<dbReference type="Proteomes" id="UP000830542">
    <property type="component" value="Plasmid unnamed4"/>
</dbReference>
<evidence type="ECO:0000313" key="6">
    <source>
        <dbReference type="EMBL" id="UOO97413.1"/>
    </source>
</evidence>
<name>A0AAX3ATJ3_HALDO</name>
<dbReference type="PANTHER" id="PTHR30532">
    <property type="entry name" value="IRON III DICITRATE-BINDING PERIPLASMIC PROTEIN"/>
    <property type="match status" value="1"/>
</dbReference>
<dbReference type="GeneID" id="71763825"/>
<evidence type="ECO:0000256" key="4">
    <source>
        <dbReference type="SAM" id="MobiDB-lite"/>
    </source>
</evidence>
<evidence type="ECO:0000256" key="1">
    <source>
        <dbReference type="ARBA" id="ARBA00004196"/>
    </source>
</evidence>
<dbReference type="Pfam" id="PF01497">
    <property type="entry name" value="Peripla_BP_2"/>
    <property type="match status" value="1"/>
</dbReference>
<dbReference type="InterPro" id="IPR051313">
    <property type="entry name" value="Bact_iron-sidero_bind"/>
</dbReference>
<dbReference type="InterPro" id="IPR002491">
    <property type="entry name" value="ABC_transptr_periplasmic_BD"/>
</dbReference>
<organism evidence="6 7">
    <name type="scientific">Halococcus dombrowskii</name>
    <dbReference type="NCBI Taxonomy" id="179637"/>
    <lineage>
        <taxon>Archaea</taxon>
        <taxon>Methanobacteriati</taxon>
        <taxon>Methanobacteriota</taxon>
        <taxon>Stenosarchaea group</taxon>
        <taxon>Halobacteria</taxon>
        <taxon>Halobacteriales</taxon>
        <taxon>Halococcaceae</taxon>
        <taxon>Halococcus</taxon>
    </lineage>
</organism>
<evidence type="ECO:0000313" key="7">
    <source>
        <dbReference type="Proteomes" id="UP000830542"/>
    </source>
</evidence>
<feature type="domain" description="Fe/B12 periplasmic-binding" evidence="5">
    <location>
        <begin position="187"/>
        <end position="340"/>
    </location>
</feature>
<protein>
    <submittedName>
        <fullName evidence="6">ABC transporter substrate-binding protein</fullName>
    </submittedName>
</protein>
<feature type="compositionally biased region" description="Polar residues" evidence="4">
    <location>
        <begin position="29"/>
        <end position="45"/>
    </location>
</feature>
<dbReference type="PANTHER" id="PTHR30532:SF1">
    <property type="entry name" value="IRON(3+)-HYDROXAMATE-BINDING PROTEIN FHUD"/>
    <property type="match status" value="1"/>
</dbReference>
<dbReference type="KEGG" id="hdo:MUK72_18215"/>